<dbReference type="EMBL" id="CP050951">
    <property type="protein sequence ID" value="QJQ10693.1"/>
    <property type="molecule type" value="Genomic_DNA"/>
</dbReference>
<dbReference type="AlphaFoldDB" id="A0AAP9SPZ1"/>
<dbReference type="InterPro" id="IPR001753">
    <property type="entry name" value="Enoyl-CoA_hydra/iso"/>
</dbReference>
<evidence type="ECO:0000256" key="1">
    <source>
        <dbReference type="ARBA" id="ARBA00005254"/>
    </source>
</evidence>
<reference evidence="3 4" key="2">
    <citation type="submission" date="2020-04" db="EMBL/GenBank/DDBJ databases">
        <title>Complete genome sequence of Pseudomonas putida strain JQ581.</title>
        <authorList>
            <person name="Mu Y."/>
        </authorList>
    </citation>
    <scope>NUCLEOTIDE SEQUENCE [LARGE SCALE GENOMIC DNA]</scope>
    <source>
        <strain evidence="3 4">JQ581</strain>
    </source>
</reference>
<dbReference type="SUPFAM" id="SSF52096">
    <property type="entry name" value="ClpP/crotonase"/>
    <property type="match status" value="1"/>
</dbReference>
<protein>
    <submittedName>
        <fullName evidence="3">Enoyl-CoA hydratase/isomerase family protein</fullName>
    </submittedName>
</protein>
<dbReference type="Gene3D" id="3.90.226.10">
    <property type="entry name" value="2-enoyl-CoA Hydratase, Chain A, domain 1"/>
    <property type="match status" value="1"/>
</dbReference>
<evidence type="ECO:0000313" key="3">
    <source>
        <dbReference type="EMBL" id="QJQ10693.1"/>
    </source>
</evidence>
<dbReference type="PANTHER" id="PTHR43802:SF1">
    <property type="entry name" value="IP11341P-RELATED"/>
    <property type="match status" value="1"/>
</dbReference>
<dbReference type="PROSITE" id="PS00166">
    <property type="entry name" value="ENOYL_COA_HYDRATASE"/>
    <property type="match status" value="1"/>
</dbReference>
<evidence type="ECO:0000256" key="2">
    <source>
        <dbReference type="RuleBase" id="RU003707"/>
    </source>
</evidence>
<proteinExistence type="inferred from homology"/>
<dbReference type="InterPro" id="IPR018376">
    <property type="entry name" value="Enoyl-CoA_hyd/isom_CS"/>
</dbReference>
<dbReference type="PANTHER" id="PTHR43802">
    <property type="entry name" value="ENOYL-COA HYDRATASE"/>
    <property type="match status" value="1"/>
</dbReference>
<sequence length="274" mass="29263">MSDSLACTAFTRLQISGPDADGIVLVTLDRPESLNAIDLEMFDELKQMAKIAEADPQVRALILTGQGRGFCAGLDLEVAGRLSSLSIEAYMQIQELAGSAVSTLRLMSKPLIAAVNGAATGGGLALALVADIRVASERARFGVAFVRLGLSACDVGMSWLLPRIVGLAHASELMLTGRILDAQTASRIGLVNHVVGPDELLDTAYGLAREIARNSAFAMRLTKQGLQLNVDSPSLQAAIELENRTQALAARSHEMQAVFERFRQEQAAKHHKTT</sequence>
<dbReference type="Pfam" id="PF00378">
    <property type="entry name" value="ECH_1"/>
    <property type="match status" value="1"/>
</dbReference>
<reference evidence="3 4" key="1">
    <citation type="submission" date="2016-04" db="EMBL/GenBank/DDBJ databases">
        <authorList>
            <person name="Qiu J."/>
        </authorList>
    </citation>
    <scope>NUCLEOTIDE SEQUENCE [LARGE SCALE GENOMIC DNA]</scope>
    <source>
        <strain evidence="3 4">JQ581</strain>
    </source>
</reference>
<name>A0AAP9SPZ1_PSEPU</name>
<evidence type="ECO:0000313" key="4">
    <source>
        <dbReference type="Proteomes" id="UP000076857"/>
    </source>
</evidence>
<organism evidence="3 4">
    <name type="scientific">Pseudomonas putida</name>
    <name type="common">Arthrobacter siderocapsulatus</name>
    <dbReference type="NCBI Taxonomy" id="303"/>
    <lineage>
        <taxon>Bacteria</taxon>
        <taxon>Pseudomonadati</taxon>
        <taxon>Pseudomonadota</taxon>
        <taxon>Gammaproteobacteria</taxon>
        <taxon>Pseudomonadales</taxon>
        <taxon>Pseudomonadaceae</taxon>
        <taxon>Pseudomonas</taxon>
    </lineage>
</organism>
<comment type="similarity">
    <text evidence="1 2">Belongs to the enoyl-CoA hydratase/isomerase family.</text>
</comment>
<accession>A0AAP9SPZ1</accession>
<dbReference type="CDD" id="cd06558">
    <property type="entry name" value="crotonase-like"/>
    <property type="match status" value="1"/>
</dbReference>
<dbReference type="InterPro" id="IPR029045">
    <property type="entry name" value="ClpP/crotonase-like_dom_sf"/>
</dbReference>
<dbReference type="RefSeq" id="WP_063424317.1">
    <property type="nucleotide sequence ID" value="NZ_CP050951.1"/>
</dbReference>
<gene>
    <name evidence="3" type="ORF">A3L25_015180</name>
</gene>
<dbReference type="GO" id="GO:0003824">
    <property type="term" value="F:catalytic activity"/>
    <property type="evidence" value="ECO:0007669"/>
    <property type="project" value="InterPro"/>
</dbReference>
<dbReference type="Proteomes" id="UP000076857">
    <property type="component" value="Chromosome"/>
</dbReference>